<dbReference type="PROSITE" id="PS50821">
    <property type="entry name" value="PAZ"/>
    <property type="match status" value="1"/>
</dbReference>
<feature type="domain" description="PAZ" evidence="1">
    <location>
        <begin position="252"/>
        <end position="344"/>
    </location>
</feature>
<dbReference type="SMART" id="SM00950">
    <property type="entry name" value="Piwi"/>
    <property type="match status" value="1"/>
</dbReference>
<dbReference type="PROSITE" id="PS50822">
    <property type="entry name" value="PIWI"/>
    <property type="match status" value="1"/>
</dbReference>
<dbReference type="Pfam" id="PF02171">
    <property type="entry name" value="Piwi"/>
    <property type="match status" value="1"/>
</dbReference>
<protein>
    <submittedName>
        <fullName evidence="4">Piwi domain-containing protein</fullName>
    </submittedName>
</protein>
<sequence>MANTLVEKKPPGILGTPLNGVSTNAFPITVKKNIPIFKYDLRINAFYPNAKQPREITKQIKDDFSEVNRKVYQKAILNIVRANQMDPFFEKPFITDAAASLYALDIIKIDDPEIGIVIEVPGELLTGINGLGNPTHVTVTIKPVQDSFQANTNQLDGYFKEYANIAVSHKAYENSDNFVIGKNEIYIIEPEAVGFSQRDAPVLAGGVQAVPTIKKSIKFVEDPSQKRANAPTPQRALLILDVSKHGIHYPSTLAEKIKKFSMIRSVQNALKHLEVLPIHRENARTVIIRGFAGPPTQEVIPRTKETIAAYYKKQYGYTLKQPSWPMIRDWRGNLFPIEILEVLPYQGLRKTQEFKEQTERITKESAVLPGIRKRQTLTAVAALSLDDPSFIDRTGLQVQCDKLFKLSSARLLPAPRVVYGDKMSEDPINGKWKMQRGGGPRGAQLYKFFSPATIQSWEIIALVERGYQKVCDFAGEFVQRASGRSMAIQKPKTIYQAYPVQLDNLIRKASESGVNFVMVVTDRGADVHDMIKYLELKYKIITQEITWRICAKAADGAARKQYAVMDNILMKSNVKNQGFNHVIQLPQNLNTLQQKIFDMDRVIVGIEMSHSSTGANERDASVLGWSGNVTRNPYFFPGNFIFVPSRETEPNLEDFFTQVFGRIMKYRPSLPKFFDLYMGGVTEGNMARVAKSTMESLQAVCDQLPKYPLPKTTLIFVSQDHIERFFPEVIRTGVDTDKMNVPPGFVVDKEIVSSEKSEFFLMSSAPMQGTAKAPKYTLAIEMSQQRSMDEIQLQTWALTFLHQYNTGTISIPTPLYSAKDFAKRGAMLLPLIRKFEFPEHVFDLAELNSFTYQKTLFDNVRIA</sequence>
<dbReference type="Pfam" id="PF02170">
    <property type="entry name" value="PAZ"/>
    <property type="match status" value="1"/>
</dbReference>
<dbReference type="InterPro" id="IPR012337">
    <property type="entry name" value="RNaseH-like_sf"/>
</dbReference>
<accession>A0AAF3F563</accession>
<dbReference type="InterPro" id="IPR003100">
    <property type="entry name" value="PAZ_dom"/>
</dbReference>
<proteinExistence type="predicted"/>
<evidence type="ECO:0000313" key="3">
    <source>
        <dbReference type="Proteomes" id="UP000887575"/>
    </source>
</evidence>
<dbReference type="Gene3D" id="3.30.420.10">
    <property type="entry name" value="Ribonuclease H-like superfamily/Ribonuclease H"/>
    <property type="match status" value="1"/>
</dbReference>
<dbReference type="Gene3D" id="2.170.260.10">
    <property type="entry name" value="paz domain"/>
    <property type="match status" value="1"/>
</dbReference>
<dbReference type="Proteomes" id="UP000887575">
    <property type="component" value="Unassembled WGS sequence"/>
</dbReference>
<name>A0AAF3F563_9BILA</name>
<dbReference type="WBParaSite" id="MBELARI_LOCUS20919">
    <property type="protein sequence ID" value="MBELARI_LOCUS20919"/>
    <property type="gene ID" value="MBELARI_LOCUS20919"/>
</dbReference>
<evidence type="ECO:0000259" key="1">
    <source>
        <dbReference type="PROSITE" id="PS50821"/>
    </source>
</evidence>
<dbReference type="SUPFAM" id="SSF101690">
    <property type="entry name" value="PAZ domain"/>
    <property type="match status" value="1"/>
</dbReference>
<dbReference type="Gene3D" id="3.40.50.2300">
    <property type="match status" value="1"/>
</dbReference>
<dbReference type="SUPFAM" id="SSF53098">
    <property type="entry name" value="Ribonuclease H-like"/>
    <property type="match status" value="1"/>
</dbReference>
<dbReference type="PANTHER" id="PTHR22891">
    <property type="entry name" value="EUKARYOTIC TRANSLATION INITIATION FACTOR 2C"/>
    <property type="match status" value="1"/>
</dbReference>
<dbReference type="InterPro" id="IPR036085">
    <property type="entry name" value="PAZ_dom_sf"/>
</dbReference>
<dbReference type="AlphaFoldDB" id="A0AAF3F563"/>
<feature type="domain" description="Piwi" evidence="2">
    <location>
        <begin position="515"/>
        <end position="830"/>
    </location>
</feature>
<dbReference type="InterPro" id="IPR003165">
    <property type="entry name" value="Piwi"/>
</dbReference>
<evidence type="ECO:0000259" key="2">
    <source>
        <dbReference type="PROSITE" id="PS50822"/>
    </source>
</evidence>
<evidence type="ECO:0000313" key="4">
    <source>
        <dbReference type="WBParaSite" id="MBELARI_LOCUS20919"/>
    </source>
</evidence>
<dbReference type="CDD" id="cd02846">
    <property type="entry name" value="PAZ_argonaute_like"/>
    <property type="match status" value="1"/>
</dbReference>
<reference evidence="4" key="1">
    <citation type="submission" date="2024-02" db="UniProtKB">
        <authorList>
            <consortium name="WormBaseParasite"/>
        </authorList>
    </citation>
    <scope>IDENTIFICATION</scope>
</reference>
<dbReference type="InterPro" id="IPR036397">
    <property type="entry name" value="RNaseH_sf"/>
</dbReference>
<dbReference type="GO" id="GO:0003723">
    <property type="term" value="F:RNA binding"/>
    <property type="evidence" value="ECO:0007669"/>
    <property type="project" value="InterPro"/>
</dbReference>
<keyword evidence="3" id="KW-1185">Reference proteome</keyword>
<organism evidence="3 4">
    <name type="scientific">Mesorhabditis belari</name>
    <dbReference type="NCBI Taxonomy" id="2138241"/>
    <lineage>
        <taxon>Eukaryota</taxon>
        <taxon>Metazoa</taxon>
        <taxon>Ecdysozoa</taxon>
        <taxon>Nematoda</taxon>
        <taxon>Chromadorea</taxon>
        <taxon>Rhabditida</taxon>
        <taxon>Rhabditina</taxon>
        <taxon>Rhabditomorpha</taxon>
        <taxon>Rhabditoidea</taxon>
        <taxon>Rhabditidae</taxon>
        <taxon>Mesorhabditinae</taxon>
        <taxon>Mesorhabditis</taxon>
    </lineage>
</organism>